<dbReference type="Proteomes" id="UP000626109">
    <property type="component" value="Unassembled WGS sequence"/>
</dbReference>
<sequence length="107" mass="11990">MTCPKGNVDLFRLPSPPAGQVFPLVKCQVCSVSDVSIDHDSREGFFQGSFYFGQNSIGKEFAEEYVKEYKVYIVDSVRAQLGDAVAVVPRRDVPEKTCCQWDAYEAK</sequence>
<proteinExistence type="predicted"/>
<reference evidence="1" key="1">
    <citation type="submission" date="2021-02" db="EMBL/GenBank/DDBJ databases">
        <authorList>
            <person name="Dougan E. K."/>
            <person name="Rhodes N."/>
            <person name="Thang M."/>
            <person name="Chan C."/>
        </authorList>
    </citation>
    <scope>NUCLEOTIDE SEQUENCE</scope>
</reference>
<name>A0A813IXV4_POLGL</name>
<evidence type="ECO:0000313" key="2">
    <source>
        <dbReference type="Proteomes" id="UP000626109"/>
    </source>
</evidence>
<organism evidence="1 2">
    <name type="scientific">Polarella glacialis</name>
    <name type="common">Dinoflagellate</name>
    <dbReference type="NCBI Taxonomy" id="89957"/>
    <lineage>
        <taxon>Eukaryota</taxon>
        <taxon>Sar</taxon>
        <taxon>Alveolata</taxon>
        <taxon>Dinophyceae</taxon>
        <taxon>Suessiales</taxon>
        <taxon>Suessiaceae</taxon>
        <taxon>Polarella</taxon>
    </lineage>
</organism>
<protein>
    <submittedName>
        <fullName evidence="1">Uncharacterized protein</fullName>
    </submittedName>
</protein>
<dbReference type="AlphaFoldDB" id="A0A813IXV4"/>
<dbReference type="EMBL" id="CAJNNW010015026">
    <property type="protein sequence ID" value="CAE8657237.1"/>
    <property type="molecule type" value="Genomic_DNA"/>
</dbReference>
<evidence type="ECO:0000313" key="1">
    <source>
        <dbReference type="EMBL" id="CAE8657237.1"/>
    </source>
</evidence>
<feature type="non-terminal residue" evidence="1">
    <location>
        <position position="1"/>
    </location>
</feature>
<accession>A0A813IXV4</accession>
<gene>
    <name evidence="1" type="ORF">PGLA2088_LOCUS12698</name>
</gene>
<comment type="caution">
    <text evidence="1">The sequence shown here is derived from an EMBL/GenBank/DDBJ whole genome shotgun (WGS) entry which is preliminary data.</text>
</comment>